<dbReference type="InterPro" id="IPR035965">
    <property type="entry name" value="PAS-like_dom_sf"/>
</dbReference>
<evidence type="ECO:0000259" key="8">
    <source>
        <dbReference type="PROSITE" id="PS50114"/>
    </source>
</evidence>
<dbReference type="PROSITE" id="PS00344">
    <property type="entry name" value="GATA_ZN_FINGER_1"/>
    <property type="match status" value="1"/>
</dbReference>
<protein>
    <recommendedName>
        <fullName evidence="11">GATA-type domain-containing protein</fullName>
    </recommendedName>
</protein>
<evidence type="ECO:0000256" key="5">
    <source>
        <dbReference type="SAM" id="Coils"/>
    </source>
</evidence>
<dbReference type="OrthoDB" id="2162994at2759"/>
<dbReference type="SUPFAM" id="SSF57716">
    <property type="entry name" value="Glucocorticoid receptor-like (DNA-binding domain)"/>
    <property type="match status" value="1"/>
</dbReference>
<feature type="domain" description="PAS" evidence="7">
    <location>
        <begin position="39"/>
        <end position="100"/>
    </location>
</feature>
<dbReference type="Pfam" id="PF00320">
    <property type="entry name" value="GATA"/>
    <property type="match status" value="1"/>
</dbReference>
<evidence type="ECO:0008006" key="11">
    <source>
        <dbReference type="Google" id="ProtNLM"/>
    </source>
</evidence>
<keyword evidence="2 4" id="KW-0863">Zinc-finger</keyword>
<dbReference type="SUPFAM" id="SSF55785">
    <property type="entry name" value="PYP-like sensor domain (PAS domain)"/>
    <property type="match status" value="1"/>
</dbReference>
<evidence type="ECO:0000313" key="9">
    <source>
        <dbReference type="EMBL" id="PVI00901.1"/>
    </source>
</evidence>
<dbReference type="InterPro" id="IPR013655">
    <property type="entry name" value="PAS_fold_3"/>
</dbReference>
<evidence type="ECO:0000256" key="3">
    <source>
        <dbReference type="ARBA" id="ARBA00022833"/>
    </source>
</evidence>
<dbReference type="CDD" id="cd00130">
    <property type="entry name" value="PAS"/>
    <property type="match status" value="1"/>
</dbReference>
<dbReference type="PROSITE" id="PS50114">
    <property type="entry name" value="GATA_ZN_FINGER_2"/>
    <property type="match status" value="1"/>
</dbReference>
<dbReference type="Pfam" id="PF08447">
    <property type="entry name" value="PAS_3"/>
    <property type="match status" value="1"/>
</dbReference>
<evidence type="ECO:0000256" key="6">
    <source>
        <dbReference type="SAM" id="MobiDB-lite"/>
    </source>
</evidence>
<keyword evidence="3" id="KW-0862">Zinc</keyword>
<keyword evidence="1" id="KW-0479">Metal-binding</keyword>
<evidence type="ECO:0000256" key="2">
    <source>
        <dbReference type="ARBA" id="ARBA00022771"/>
    </source>
</evidence>
<dbReference type="InterPro" id="IPR000679">
    <property type="entry name" value="Znf_GATA"/>
</dbReference>
<organism evidence="9 10">
    <name type="scientific">Periconia macrospinosa</name>
    <dbReference type="NCBI Taxonomy" id="97972"/>
    <lineage>
        <taxon>Eukaryota</taxon>
        <taxon>Fungi</taxon>
        <taxon>Dikarya</taxon>
        <taxon>Ascomycota</taxon>
        <taxon>Pezizomycotina</taxon>
        <taxon>Dothideomycetes</taxon>
        <taxon>Pleosporomycetidae</taxon>
        <taxon>Pleosporales</taxon>
        <taxon>Massarineae</taxon>
        <taxon>Periconiaceae</taxon>
        <taxon>Periconia</taxon>
    </lineage>
</organism>
<dbReference type="EMBL" id="KZ805366">
    <property type="protein sequence ID" value="PVI00901.1"/>
    <property type="molecule type" value="Genomic_DNA"/>
</dbReference>
<name>A0A2V1DS21_9PLEO</name>
<dbReference type="InterPro" id="IPR013088">
    <property type="entry name" value="Znf_NHR/GATA"/>
</dbReference>
<evidence type="ECO:0000256" key="4">
    <source>
        <dbReference type="PROSITE-ProRule" id="PRU00094"/>
    </source>
</evidence>
<dbReference type="STRING" id="97972.A0A2V1DS21"/>
<dbReference type="InterPro" id="IPR000014">
    <property type="entry name" value="PAS"/>
</dbReference>
<dbReference type="Gene3D" id="3.30.50.10">
    <property type="entry name" value="Erythroid Transcription Factor GATA-1, subunit A"/>
    <property type="match status" value="1"/>
</dbReference>
<feature type="coiled-coil region" evidence="5">
    <location>
        <begin position="160"/>
        <end position="192"/>
    </location>
</feature>
<keyword evidence="5" id="KW-0175">Coiled coil</keyword>
<dbReference type="AlphaFoldDB" id="A0A2V1DS21"/>
<evidence type="ECO:0000256" key="1">
    <source>
        <dbReference type="ARBA" id="ARBA00022723"/>
    </source>
</evidence>
<reference evidence="9 10" key="1">
    <citation type="journal article" date="2018" name="Sci. Rep.">
        <title>Comparative genomics provides insights into the lifestyle and reveals functional heterogeneity of dark septate endophytic fungi.</title>
        <authorList>
            <person name="Knapp D.G."/>
            <person name="Nemeth J.B."/>
            <person name="Barry K."/>
            <person name="Hainaut M."/>
            <person name="Henrissat B."/>
            <person name="Johnson J."/>
            <person name="Kuo A."/>
            <person name="Lim J.H.P."/>
            <person name="Lipzen A."/>
            <person name="Nolan M."/>
            <person name="Ohm R.A."/>
            <person name="Tamas L."/>
            <person name="Grigoriev I.V."/>
            <person name="Spatafora J.W."/>
            <person name="Nagy L.G."/>
            <person name="Kovacs G.M."/>
        </authorList>
    </citation>
    <scope>NUCLEOTIDE SEQUENCE [LARGE SCALE GENOMIC DNA]</scope>
    <source>
        <strain evidence="9 10">DSE2036</strain>
    </source>
</reference>
<accession>A0A2V1DS21</accession>
<dbReference type="InterPro" id="IPR051140">
    <property type="entry name" value="GATA_TF"/>
</dbReference>
<keyword evidence="10" id="KW-1185">Reference proteome</keyword>
<dbReference type="PROSITE" id="PS50112">
    <property type="entry name" value="PAS"/>
    <property type="match status" value="1"/>
</dbReference>
<feature type="region of interest" description="Disordered" evidence="6">
    <location>
        <begin position="1"/>
        <end position="26"/>
    </location>
</feature>
<dbReference type="GO" id="GO:0006355">
    <property type="term" value="P:regulation of DNA-templated transcription"/>
    <property type="evidence" value="ECO:0007669"/>
    <property type="project" value="InterPro"/>
</dbReference>
<dbReference type="NCBIfam" id="TIGR00229">
    <property type="entry name" value="sensory_box"/>
    <property type="match status" value="1"/>
</dbReference>
<feature type="domain" description="GATA-type" evidence="8">
    <location>
        <begin position="309"/>
        <end position="341"/>
    </location>
</feature>
<dbReference type="SMART" id="SM00401">
    <property type="entry name" value="ZnF_GATA"/>
    <property type="match status" value="1"/>
</dbReference>
<dbReference type="CDD" id="cd00202">
    <property type="entry name" value="ZnF_GATA"/>
    <property type="match status" value="1"/>
</dbReference>
<evidence type="ECO:0000259" key="7">
    <source>
        <dbReference type="PROSITE" id="PS50112"/>
    </source>
</evidence>
<dbReference type="GO" id="GO:0008270">
    <property type="term" value="F:zinc ion binding"/>
    <property type="evidence" value="ECO:0007669"/>
    <property type="project" value="UniProtKB-KW"/>
</dbReference>
<dbReference type="SMART" id="SM00091">
    <property type="entry name" value="PAS"/>
    <property type="match status" value="1"/>
</dbReference>
<sequence length="402" mass="45386">MHNGADMTTDLFPALPDRTNSKPTIPPTRYTRQFNWEQRALDGLPDFLHIFSLGGAITFVSNSCNAVTKYQPYQLLGRPIAEFIHPDDYGPFTNEVNESILTLKSARFYYRFRSADGNWIVLEAQCRPFIIDALDALASHYAGMGFQDVVVMARPYPTRNASLLDSFLELKMENERLQRQIQQLQREACEDEAIFNLQQQSKEENSLAESLFSPSSISNRTIPERQSDLATHTPARKFTAHVHVTLSQDTVTPQSKPHIKLENRDDEVSSNLLADQEASVVLGDLGIPISKYRATTVPAPKRKRNAPQFAEPRVCTSCGTSSSPEWRKGPEGPKTLCNACGSMDWVGHGVVGVVYSGCKTLVRKIATEEILWKWKKKLFGTAQSWKIEHGHWNSIRKYLRDI</sequence>
<evidence type="ECO:0000313" key="10">
    <source>
        <dbReference type="Proteomes" id="UP000244855"/>
    </source>
</evidence>
<dbReference type="Gene3D" id="3.30.450.20">
    <property type="entry name" value="PAS domain"/>
    <property type="match status" value="1"/>
</dbReference>
<dbReference type="GO" id="GO:0043565">
    <property type="term" value="F:sequence-specific DNA binding"/>
    <property type="evidence" value="ECO:0007669"/>
    <property type="project" value="InterPro"/>
</dbReference>
<proteinExistence type="predicted"/>
<dbReference type="Proteomes" id="UP000244855">
    <property type="component" value="Unassembled WGS sequence"/>
</dbReference>
<gene>
    <name evidence="9" type="ORF">DM02DRAFT_671679</name>
</gene>
<dbReference type="PANTHER" id="PTHR45658">
    <property type="entry name" value="GATA TRANSCRIPTION FACTOR"/>
    <property type="match status" value="1"/>
</dbReference>